<dbReference type="EMBL" id="LGYO01000022">
    <property type="protein sequence ID" value="KNZ41914.1"/>
    <property type="molecule type" value="Genomic_DNA"/>
</dbReference>
<keyword evidence="2" id="KW-0813">Transport</keyword>
<protein>
    <submittedName>
        <fullName evidence="7">Phosphate transporter</fullName>
    </submittedName>
</protein>
<evidence type="ECO:0000256" key="4">
    <source>
        <dbReference type="ARBA" id="ARBA00022989"/>
    </source>
</evidence>
<keyword evidence="8" id="KW-1185">Reference proteome</keyword>
<evidence type="ECO:0000313" key="7">
    <source>
        <dbReference type="EMBL" id="KNZ41914.1"/>
    </source>
</evidence>
<dbReference type="InterPro" id="IPR001204">
    <property type="entry name" value="Phos_transporter"/>
</dbReference>
<keyword evidence="3 6" id="KW-0812">Transmembrane</keyword>
<feature type="transmembrane region" description="Helical" evidence="6">
    <location>
        <begin position="6"/>
        <end position="26"/>
    </location>
</feature>
<dbReference type="PANTHER" id="PTHR11101:SF80">
    <property type="entry name" value="PHOSPHATE TRANSPORTER"/>
    <property type="match status" value="1"/>
</dbReference>
<keyword evidence="4 6" id="KW-1133">Transmembrane helix</keyword>
<feature type="transmembrane region" description="Helical" evidence="6">
    <location>
        <begin position="47"/>
        <end position="74"/>
    </location>
</feature>
<proteinExistence type="predicted"/>
<evidence type="ECO:0000256" key="2">
    <source>
        <dbReference type="ARBA" id="ARBA00022448"/>
    </source>
</evidence>
<accession>A0A0L6U092</accession>
<dbReference type="GO" id="GO:0035435">
    <property type="term" value="P:phosphate ion transmembrane transport"/>
    <property type="evidence" value="ECO:0007669"/>
    <property type="project" value="TreeGrafter"/>
</dbReference>
<evidence type="ECO:0000256" key="6">
    <source>
        <dbReference type="SAM" id="Phobius"/>
    </source>
</evidence>
<dbReference type="Proteomes" id="UP000036873">
    <property type="component" value="Unassembled WGS sequence"/>
</dbReference>
<comment type="caution">
    <text evidence="7">The sequence shown here is derived from an EMBL/GenBank/DDBJ whole genome shotgun (WGS) entry which is preliminary data.</text>
</comment>
<gene>
    <name evidence="7" type="ORF">AKG39_09885</name>
</gene>
<evidence type="ECO:0000256" key="5">
    <source>
        <dbReference type="ARBA" id="ARBA00023136"/>
    </source>
</evidence>
<dbReference type="Pfam" id="PF01384">
    <property type="entry name" value="PHO4"/>
    <property type="match status" value="1"/>
</dbReference>
<dbReference type="OrthoDB" id="9779554at2"/>
<organism evidence="7 8">
    <name type="scientific">Acetobacterium bakii</name>
    <dbReference type="NCBI Taxonomy" id="52689"/>
    <lineage>
        <taxon>Bacteria</taxon>
        <taxon>Bacillati</taxon>
        <taxon>Bacillota</taxon>
        <taxon>Clostridia</taxon>
        <taxon>Eubacteriales</taxon>
        <taxon>Eubacteriaceae</taxon>
        <taxon>Acetobacterium</taxon>
    </lineage>
</organism>
<dbReference type="PANTHER" id="PTHR11101">
    <property type="entry name" value="PHOSPHATE TRANSPORTER"/>
    <property type="match status" value="1"/>
</dbReference>
<evidence type="ECO:0000256" key="3">
    <source>
        <dbReference type="ARBA" id="ARBA00022692"/>
    </source>
</evidence>
<feature type="transmembrane region" description="Helical" evidence="6">
    <location>
        <begin position="232"/>
        <end position="252"/>
    </location>
</feature>
<evidence type="ECO:0000256" key="1">
    <source>
        <dbReference type="ARBA" id="ARBA00004141"/>
    </source>
</evidence>
<reference evidence="8" key="1">
    <citation type="submission" date="2015-07" db="EMBL/GenBank/DDBJ databases">
        <title>Draft genome sequence of Acetobacterium bakii DSM 8293, a potential psychrophilic chemical producer through syngas fermentation.</title>
        <authorList>
            <person name="Song Y."/>
            <person name="Hwang S."/>
            <person name="Cho B.-K."/>
        </authorList>
    </citation>
    <scope>NUCLEOTIDE SEQUENCE [LARGE SCALE GENOMIC DNA]</scope>
    <source>
        <strain evidence="8">DSM 8239</strain>
    </source>
</reference>
<sequence length="348" mass="36856">MIEVSTTFVLILVILIGLVFTFTNGLHDASAVVATFINCGAASPKQGIILASIFGIIGAVLGGNLVADTISGVISLPTDAFLLMVLLAAIMGATLWDLITWRLGLPSSSTHSFVGGIIGAVMVSAGPEHILWGWAELVGPNHEVTGIVKVVIALIISPIIGFMLAFILEKISEILLRNAKISINRWIKRSQWLIVSLLSFTNGSNDIQKIMGIFVLALAAASGSMVETAPLWMRFIGGFAMFVGIMMGGWRIMKTLGRGIFEIKPIHSINSQLASLGSILGANLTGAPVSSTQIIVGSIMGVGTADAYKMVNWKIVKEIIVAWFITIPLAGIIAAGIYLAMNLLLNMA</sequence>
<name>A0A0L6U092_9FIRM</name>
<dbReference type="AlphaFoldDB" id="A0A0L6U092"/>
<feature type="transmembrane region" description="Helical" evidence="6">
    <location>
        <begin position="320"/>
        <end position="345"/>
    </location>
</feature>
<keyword evidence="5 6" id="KW-0472">Membrane</keyword>
<dbReference type="GO" id="GO:0016020">
    <property type="term" value="C:membrane"/>
    <property type="evidence" value="ECO:0007669"/>
    <property type="project" value="UniProtKB-SubCell"/>
</dbReference>
<feature type="transmembrane region" description="Helical" evidence="6">
    <location>
        <begin position="147"/>
        <end position="168"/>
    </location>
</feature>
<comment type="subcellular location">
    <subcellularLocation>
        <location evidence="1">Membrane</location>
        <topology evidence="1">Multi-pass membrane protein</topology>
    </subcellularLocation>
</comment>
<feature type="transmembrane region" description="Helical" evidence="6">
    <location>
        <begin position="80"/>
        <end position="101"/>
    </location>
</feature>
<evidence type="ECO:0000313" key="8">
    <source>
        <dbReference type="Proteomes" id="UP000036873"/>
    </source>
</evidence>
<dbReference type="PATRIC" id="fig|52689.4.peg.1188"/>
<dbReference type="RefSeq" id="WP_050740227.1">
    <property type="nucleotide sequence ID" value="NZ_LGYO01000022.1"/>
</dbReference>
<feature type="transmembrane region" description="Helical" evidence="6">
    <location>
        <begin position="113"/>
        <end position="135"/>
    </location>
</feature>
<dbReference type="GO" id="GO:0005315">
    <property type="term" value="F:phosphate transmembrane transporter activity"/>
    <property type="evidence" value="ECO:0007669"/>
    <property type="project" value="InterPro"/>
</dbReference>
<dbReference type="STRING" id="52689.AKG39_09885"/>